<proteinExistence type="predicted"/>
<evidence type="ECO:0000313" key="1">
    <source>
        <dbReference type="EMBL" id="SDP31917.1"/>
    </source>
</evidence>
<dbReference type="EMBL" id="FNJH01000003">
    <property type="protein sequence ID" value="SDP31917.1"/>
    <property type="molecule type" value="Genomic_DNA"/>
</dbReference>
<reference evidence="1 2" key="1">
    <citation type="submission" date="2016-10" db="EMBL/GenBank/DDBJ databases">
        <authorList>
            <person name="Varghese N."/>
            <person name="Submissions S."/>
        </authorList>
    </citation>
    <scope>NUCLEOTIDE SEQUENCE [LARGE SCALE GENOMIC DNA]</scope>
    <source>
        <strain evidence="1 2">DSM 14939</strain>
    </source>
</reference>
<dbReference type="Proteomes" id="UP000183042">
    <property type="component" value="Unassembled WGS sequence"/>
</dbReference>
<evidence type="ECO:0000313" key="2">
    <source>
        <dbReference type="Proteomes" id="UP000183042"/>
    </source>
</evidence>
<organism evidence="1 2">
    <name type="scientific">Pseudomonas congelans</name>
    <dbReference type="NCBI Taxonomy" id="200452"/>
    <lineage>
        <taxon>Bacteria</taxon>
        <taxon>Pseudomonadati</taxon>
        <taxon>Pseudomonadota</taxon>
        <taxon>Gammaproteobacteria</taxon>
        <taxon>Pseudomonadales</taxon>
        <taxon>Pseudomonadaceae</taxon>
        <taxon>Pseudomonas</taxon>
    </lineage>
</organism>
<name>A0A1H0RR28_9PSED</name>
<comment type="caution">
    <text evidence="1">The sequence shown here is derived from an EMBL/GenBank/DDBJ whole genome shotgun (WGS) entry which is preliminary data.</text>
</comment>
<keyword evidence="2" id="KW-1185">Reference proteome</keyword>
<gene>
    <name evidence="1" type="ORF">SAMN05216596_103573</name>
</gene>
<sequence>MYLTFLFRRGASACWQGTYTGADKATLPVDRFVLQMRSASSDGLK</sequence>
<accession>A0A1H0RR28</accession>
<protein>
    <submittedName>
        <fullName evidence="1">Uncharacterized protein</fullName>
    </submittedName>
</protein>